<sequence length="144" mass="15418">MAIDQDGDSTMTSSVDSIRPDESARAGARTPTGTDDPSSPSINRSELSPPGSQAQVPGASVAEQRTLESRPGPAAEPTVASWNTKRAQEDYQRAMEFVVDRDFNLRMSPCLGVGFTDGLNTNSEASGIGEFGDPFDDRELHEKL</sequence>
<evidence type="ECO:0000313" key="3">
    <source>
        <dbReference type="Proteomes" id="UP001152592"/>
    </source>
</evidence>
<protein>
    <submittedName>
        <fullName evidence="2">Uncharacterized protein</fullName>
    </submittedName>
</protein>
<evidence type="ECO:0000256" key="1">
    <source>
        <dbReference type="SAM" id="MobiDB-lite"/>
    </source>
</evidence>
<dbReference type="EMBL" id="CAJVPD010000238">
    <property type="protein sequence ID" value="CAG8382352.1"/>
    <property type="molecule type" value="Genomic_DNA"/>
</dbReference>
<organism evidence="2 3">
    <name type="scientific">Penicillium salamii</name>
    <dbReference type="NCBI Taxonomy" id="1612424"/>
    <lineage>
        <taxon>Eukaryota</taxon>
        <taxon>Fungi</taxon>
        <taxon>Dikarya</taxon>
        <taxon>Ascomycota</taxon>
        <taxon>Pezizomycotina</taxon>
        <taxon>Eurotiomycetes</taxon>
        <taxon>Eurotiomycetidae</taxon>
        <taxon>Eurotiales</taxon>
        <taxon>Aspergillaceae</taxon>
        <taxon>Penicillium</taxon>
    </lineage>
</organism>
<feature type="region of interest" description="Disordered" evidence="1">
    <location>
        <begin position="1"/>
        <end position="84"/>
    </location>
</feature>
<name>A0A9W4NLK0_9EURO</name>
<accession>A0A9W4NLK0</accession>
<gene>
    <name evidence="2" type="ORF">PSALAMII_LOCUS5844</name>
</gene>
<comment type="caution">
    <text evidence="2">The sequence shown here is derived from an EMBL/GenBank/DDBJ whole genome shotgun (WGS) entry which is preliminary data.</text>
</comment>
<dbReference type="AlphaFoldDB" id="A0A9W4NLK0"/>
<dbReference type="OrthoDB" id="5377039at2759"/>
<dbReference type="Proteomes" id="UP001152592">
    <property type="component" value="Unassembled WGS sequence"/>
</dbReference>
<proteinExistence type="predicted"/>
<feature type="compositionally biased region" description="Polar residues" evidence="1">
    <location>
        <begin position="31"/>
        <end position="55"/>
    </location>
</feature>
<reference evidence="2" key="1">
    <citation type="submission" date="2021-07" db="EMBL/GenBank/DDBJ databases">
        <authorList>
            <person name="Branca A.L. A."/>
        </authorList>
    </citation>
    <scope>NUCLEOTIDE SEQUENCE</scope>
</reference>
<evidence type="ECO:0000313" key="2">
    <source>
        <dbReference type="EMBL" id="CAG8382352.1"/>
    </source>
</evidence>